<organism evidence="6 7">
    <name type="scientific">Paramecium primaurelia</name>
    <dbReference type="NCBI Taxonomy" id="5886"/>
    <lineage>
        <taxon>Eukaryota</taxon>
        <taxon>Sar</taxon>
        <taxon>Alveolata</taxon>
        <taxon>Ciliophora</taxon>
        <taxon>Intramacronucleata</taxon>
        <taxon>Oligohymenophorea</taxon>
        <taxon>Peniculida</taxon>
        <taxon>Parameciidae</taxon>
        <taxon>Paramecium</taxon>
    </lineage>
</organism>
<dbReference type="InterPro" id="IPR019734">
    <property type="entry name" value="TPR_rpt"/>
</dbReference>
<dbReference type="InterPro" id="IPR013586">
    <property type="entry name" value="PSMD3_C"/>
</dbReference>
<dbReference type="Pfam" id="PF25573">
    <property type="entry name" value="TPR_PSMD3_N"/>
    <property type="match status" value="1"/>
</dbReference>
<dbReference type="PANTHER" id="PTHR10758:SF2">
    <property type="entry name" value="26S PROTEASOME NON-ATPASE REGULATORY SUBUNIT 3"/>
    <property type="match status" value="1"/>
</dbReference>
<feature type="repeat" description="TPR" evidence="3">
    <location>
        <begin position="245"/>
        <end position="278"/>
    </location>
</feature>
<dbReference type="InterPro" id="IPR000717">
    <property type="entry name" value="PCI_dom"/>
</dbReference>
<dbReference type="GO" id="GO:0006511">
    <property type="term" value="P:ubiquitin-dependent protein catabolic process"/>
    <property type="evidence" value="ECO:0007669"/>
    <property type="project" value="TreeGrafter"/>
</dbReference>
<evidence type="ECO:0000259" key="5">
    <source>
        <dbReference type="PROSITE" id="PS50250"/>
    </source>
</evidence>
<dbReference type="SMART" id="SM00088">
    <property type="entry name" value="PINT"/>
    <property type="match status" value="1"/>
</dbReference>
<dbReference type="Proteomes" id="UP000688137">
    <property type="component" value="Unassembled WGS sequence"/>
</dbReference>
<evidence type="ECO:0000256" key="2">
    <source>
        <dbReference type="ARBA" id="ARBA00022942"/>
    </source>
</evidence>
<protein>
    <recommendedName>
        <fullName evidence="5">PCI domain-containing protein</fullName>
    </recommendedName>
</protein>
<dbReference type="AlphaFoldDB" id="A0A8S1KCG6"/>
<dbReference type="GO" id="GO:0008541">
    <property type="term" value="C:proteasome regulatory particle, lid subcomplex"/>
    <property type="evidence" value="ECO:0007669"/>
    <property type="project" value="TreeGrafter"/>
</dbReference>
<dbReference type="OMA" id="AKLWFYI"/>
<dbReference type="Pfam" id="PF08375">
    <property type="entry name" value="Rpn3_C"/>
    <property type="match status" value="1"/>
</dbReference>
<keyword evidence="3" id="KW-0802">TPR repeat</keyword>
<dbReference type="Pfam" id="PF01399">
    <property type="entry name" value="PCI"/>
    <property type="match status" value="1"/>
</dbReference>
<evidence type="ECO:0000313" key="6">
    <source>
        <dbReference type="EMBL" id="CAD8051345.1"/>
    </source>
</evidence>
<evidence type="ECO:0000256" key="1">
    <source>
        <dbReference type="ARBA" id="ARBA00007912"/>
    </source>
</evidence>
<keyword evidence="2" id="KW-0647">Proteasome</keyword>
<dbReference type="PROSITE" id="PS50250">
    <property type="entry name" value="PCI"/>
    <property type="match status" value="1"/>
</dbReference>
<evidence type="ECO:0000256" key="4">
    <source>
        <dbReference type="SAM" id="MobiDB-lite"/>
    </source>
</evidence>
<keyword evidence="7" id="KW-1185">Reference proteome</keyword>
<feature type="region of interest" description="Disordered" evidence="4">
    <location>
        <begin position="1"/>
        <end position="32"/>
    </location>
</feature>
<comment type="similarity">
    <text evidence="1">Belongs to the proteasome subunit S3 family.</text>
</comment>
<dbReference type="InterPro" id="IPR050756">
    <property type="entry name" value="CSN3"/>
</dbReference>
<dbReference type="GO" id="GO:0042176">
    <property type="term" value="P:regulation of protein catabolic process"/>
    <property type="evidence" value="ECO:0007669"/>
    <property type="project" value="InterPro"/>
</dbReference>
<evidence type="ECO:0000313" key="7">
    <source>
        <dbReference type="Proteomes" id="UP000688137"/>
    </source>
</evidence>
<feature type="compositionally biased region" description="Low complexity" evidence="4">
    <location>
        <begin position="1"/>
        <end position="29"/>
    </location>
</feature>
<dbReference type="PANTHER" id="PTHR10758">
    <property type="entry name" value="26S PROTEASOME NON-ATPASE REGULATORY SUBUNIT 3/COP9 SIGNALOSOME COMPLEX SUBUNIT 3"/>
    <property type="match status" value="1"/>
</dbReference>
<dbReference type="GO" id="GO:0030234">
    <property type="term" value="F:enzyme regulator activity"/>
    <property type="evidence" value="ECO:0007669"/>
    <property type="project" value="InterPro"/>
</dbReference>
<name>A0A8S1KCG6_PARPR</name>
<comment type="caution">
    <text evidence="6">The sequence shown here is derived from an EMBL/GenBank/DDBJ whole genome shotgun (WGS) entry which is preliminary data.</text>
</comment>
<dbReference type="EMBL" id="CAJJDM010000014">
    <property type="protein sequence ID" value="CAD8051345.1"/>
    <property type="molecule type" value="Genomic_DNA"/>
</dbReference>
<reference evidence="6" key="1">
    <citation type="submission" date="2021-01" db="EMBL/GenBank/DDBJ databases">
        <authorList>
            <consortium name="Genoscope - CEA"/>
            <person name="William W."/>
        </authorList>
    </citation>
    <scope>NUCLEOTIDE SEQUENCE</scope>
</reference>
<sequence length="484" mass="55576">MEQQAAATQEKTQIQTSAPSAQQPQAQPQKPRTVLSEIKLQILLLEKAVSSKDIKAIQKVSIFVKKFRNTVKSHHLAKLYNTFFPNVAIQQGNDFDANFNEDLGLSAQVVLKLTKIIEVNVFIQCLYLIWLFQQKQSEAYEQVNVLGKQLLQQVQQNNKRYLDTLLGVIYEYLSKSHEKLGKLDQIRDVLFEGYRNACQNRDENGQAILINLILRNFIHYNQYEQSYNFLKKTEFPEHAFGNQQARFLYYTGLIHAIRGEYQEAYKNLTQASHKAPDNTAFGFKVQAIKVIALVELLLGNVPNRDTFTSPEYQQALYPYYRIVSTVIKGNLGEFQQEVARSENILRRDKLFNLIQRLPQIVIKAGLRRINLSYSRISLNDIHEKLNLPTQCNAEQVVAKAIRDGTLAAIIDHENQIVITKETNDLYGTKAPQEAYGERINNCLGLYNQAVKALQYQNPEYDYGEKQADDELTTDELLSLAELDF</sequence>
<proteinExistence type="inferred from homology"/>
<dbReference type="SMART" id="SM00753">
    <property type="entry name" value="PAM"/>
    <property type="match status" value="1"/>
</dbReference>
<feature type="domain" description="PCI" evidence="5">
    <location>
        <begin position="235"/>
        <end position="424"/>
    </location>
</feature>
<evidence type="ECO:0000256" key="3">
    <source>
        <dbReference type="PROSITE-ProRule" id="PRU00339"/>
    </source>
</evidence>
<dbReference type="InterPro" id="IPR057985">
    <property type="entry name" value="TPR_PSMD3_N"/>
</dbReference>
<accession>A0A8S1KCG6</accession>
<dbReference type="PROSITE" id="PS50005">
    <property type="entry name" value="TPR"/>
    <property type="match status" value="1"/>
</dbReference>
<gene>
    <name evidence="6" type="ORF">PPRIM_AZ9-3.1.T0180050</name>
</gene>